<keyword evidence="9 10" id="KW-0227">DNA damage</keyword>
<dbReference type="SUPFAM" id="SSF52540">
    <property type="entry name" value="P-loop containing nucleoside triphosphate hydrolases"/>
    <property type="match status" value="1"/>
</dbReference>
<dbReference type="Pfam" id="PF02463">
    <property type="entry name" value="SMC_N"/>
    <property type="match status" value="1"/>
</dbReference>
<dbReference type="Proteomes" id="UP000006833">
    <property type="component" value="Chromosome"/>
</dbReference>
<dbReference type="OrthoDB" id="9803889at2"/>
<name>A8LNL4_DINSH</name>
<keyword evidence="6 9" id="KW-0547">Nucleotide-binding</keyword>
<dbReference type="HOGENOM" id="CLU_040267_2_0_5"/>
<dbReference type="GO" id="GO:0005524">
    <property type="term" value="F:ATP binding"/>
    <property type="evidence" value="ECO:0007669"/>
    <property type="project" value="UniProtKB-UniRule"/>
</dbReference>
<dbReference type="Gene3D" id="3.40.50.300">
    <property type="entry name" value="P-loop containing nucleotide triphosphate hydrolases"/>
    <property type="match status" value="1"/>
</dbReference>
<keyword evidence="8 9" id="KW-0238">DNA-binding</keyword>
<dbReference type="GO" id="GO:0009432">
    <property type="term" value="P:SOS response"/>
    <property type="evidence" value="ECO:0007669"/>
    <property type="project" value="UniProtKB-UniRule"/>
</dbReference>
<keyword evidence="9 10" id="KW-0742">SOS response</keyword>
<dbReference type="KEGG" id="dsh:Dshi_3375"/>
<keyword evidence="13" id="KW-1185">Reference proteome</keyword>
<dbReference type="Gene3D" id="1.20.1050.90">
    <property type="entry name" value="RecF/RecN/SMC, N-terminal domain"/>
    <property type="match status" value="1"/>
</dbReference>
<comment type="subcellular location">
    <subcellularLocation>
        <location evidence="1 9 10">Cytoplasm</location>
    </subcellularLocation>
</comment>
<evidence type="ECO:0000256" key="2">
    <source>
        <dbReference type="ARBA" id="ARBA00008016"/>
    </source>
</evidence>
<evidence type="ECO:0000259" key="11">
    <source>
        <dbReference type="Pfam" id="PF02463"/>
    </source>
</evidence>
<dbReference type="HAMAP" id="MF_00365">
    <property type="entry name" value="RecF"/>
    <property type="match status" value="1"/>
</dbReference>
<evidence type="ECO:0000256" key="4">
    <source>
        <dbReference type="ARBA" id="ARBA00022490"/>
    </source>
</evidence>
<dbReference type="GO" id="GO:0000731">
    <property type="term" value="P:DNA synthesis involved in DNA repair"/>
    <property type="evidence" value="ECO:0007669"/>
    <property type="project" value="TreeGrafter"/>
</dbReference>
<comment type="similarity">
    <text evidence="2 9 10">Belongs to the RecF family.</text>
</comment>
<feature type="domain" description="RecF/RecN/SMC N-terminal" evidence="11">
    <location>
        <begin position="6"/>
        <end position="333"/>
    </location>
</feature>
<evidence type="ECO:0000256" key="5">
    <source>
        <dbReference type="ARBA" id="ARBA00022705"/>
    </source>
</evidence>
<evidence type="ECO:0000256" key="10">
    <source>
        <dbReference type="RuleBase" id="RU000578"/>
    </source>
</evidence>
<dbReference type="InterPro" id="IPR018078">
    <property type="entry name" value="DNA-binding_RecF_CS"/>
</dbReference>
<evidence type="ECO:0000256" key="1">
    <source>
        <dbReference type="ARBA" id="ARBA00004496"/>
    </source>
</evidence>
<dbReference type="GO" id="GO:0006302">
    <property type="term" value="P:double-strand break repair"/>
    <property type="evidence" value="ECO:0007669"/>
    <property type="project" value="TreeGrafter"/>
</dbReference>
<gene>
    <name evidence="9 12" type="primary">recF</name>
    <name evidence="12" type="ordered locus">Dshi_3375</name>
</gene>
<keyword evidence="4 9" id="KW-0963">Cytoplasm</keyword>
<evidence type="ECO:0000256" key="3">
    <source>
        <dbReference type="ARBA" id="ARBA00020170"/>
    </source>
</evidence>
<evidence type="ECO:0000313" key="12">
    <source>
        <dbReference type="EMBL" id="ABV95108.1"/>
    </source>
</evidence>
<dbReference type="eggNOG" id="COG1195">
    <property type="taxonomic scope" value="Bacteria"/>
</dbReference>
<dbReference type="GO" id="GO:0006260">
    <property type="term" value="P:DNA replication"/>
    <property type="evidence" value="ECO:0007669"/>
    <property type="project" value="UniProtKB-UniRule"/>
</dbReference>
<dbReference type="InterPro" id="IPR003395">
    <property type="entry name" value="RecF/RecN/SMC_N"/>
</dbReference>
<dbReference type="AlphaFoldDB" id="A8LNL4"/>
<keyword evidence="7 9" id="KW-0067">ATP-binding</keyword>
<dbReference type="STRING" id="398580.Dshi_3375"/>
<keyword evidence="9 10" id="KW-0234">DNA repair</keyword>
<feature type="binding site" evidence="9">
    <location>
        <begin position="33"/>
        <end position="40"/>
    </location>
    <ligand>
        <name>ATP</name>
        <dbReference type="ChEBI" id="CHEBI:30616"/>
    </ligand>
</feature>
<evidence type="ECO:0000256" key="8">
    <source>
        <dbReference type="ARBA" id="ARBA00023125"/>
    </source>
</evidence>
<dbReference type="RefSeq" id="WP_012180034.1">
    <property type="nucleotide sequence ID" value="NC_009952.1"/>
</dbReference>
<keyword evidence="5 9" id="KW-0235">DNA replication</keyword>
<protein>
    <recommendedName>
        <fullName evidence="3 9">DNA replication and repair protein RecF</fullName>
    </recommendedName>
</protein>
<reference evidence="13" key="1">
    <citation type="journal article" date="2010" name="ISME J.">
        <title>The complete genome sequence of the algal symbiont Dinoroseobacter shibae: a hitchhiker's guide to life in the sea.</title>
        <authorList>
            <person name="Wagner-Dobler I."/>
            <person name="Ballhausen B."/>
            <person name="Berger M."/>
            <person name="Brinkhoff T."/>
            <person name="Buchholz I."/>
            <person name="Bunk B."/>
            <person name="Cypionka H."/>
            <person name="Daniel R."/>
            <person name="Drepper T."/>
            <person name="Gerdts G."/>
            <person name="Hahnke S."/>
            <person name="Han C."/>
            <person name="Jahn D."/>
            <person name="Kalhoefer D."/>
            <person name="Kiss H."/>
            <person name="Klenk H.P."/>
            <person name="Kyrpides N."/>
            <person name="Liebl W."/>
            <person name="Liesegang H."/>
            <person name="Meincke L."/>
            <person name="Pati A."/>
            <person name="Petersen J."/>
            <person name="Piekarski T."/>
            <person name="Pommerenke C."/>
            <person name="Pradella S."/>
            <person name="Pukall R."/>
            <person name="Rabus R."/>
            <person name="Stackebrandt E."/>
            <person name="Thole S."/>
            <person name="Thompson L."/>
            <person name="Tielen P."/>
            <person name="Tomasch J."/>
            <person name="von Jan M."/>
            <person name="Wanphrut N."/>
            <person name="Wichels A."/>
            <person name="Zech H."/>
            <person name="Simon M."/>
        </authorList>
    </citation>
    <scope>NUCLEOTIDE SEQUENCE [LARGE SCALE GENOMIC DNA]</scope>
    <source>
        <strain evidence="13">DSM 16493 / NCIMB 14021 / DFL 12</strain>
    </source>
</reference>
<evidence type="ECO:0000256" key="9">
    <source>
        <dbReference type="HAMAP-Rule" id="MF_00365"/>
    </source>
</evidence>
<dbReference type="GO" id="GO:0003697">
    <property type="term" value="F:single-stranded DNA binding"/>
    <property type="evidence" value="ECO:0007669"/>
    <property type="project" value="UniProtKB-UniRule"/>
</dbReference>
<sequence>MTGVAVTSLSLSHFRSHTHLTLSLDERPVVLHGPNGIGKTNVLEALSFLSPGRGLRRAKTEAVGQSEAGLGWRVSALVKSGGREREVMTRSDAGASRTVQLDGKPVPQMALAELVPMVWLVPAMDRLWIEAAEGRRKFLDRMTLNFVTTHGRDVLAYERAMRDRNRLLKDGVRDPHWYHALEAQMAEAGARITQNRQRCLSEIEAAQADATTAFPFAGLQIEAHDGRAPLRTKGEIENTLRCNRYMDQTAGRTLDGPHRDDLAAVYVSKGTPARDCSTGEQKALLISLILSMSRAVKSLVGQAPLVLLDEVAAHLDQERQRALYDEICALGAQAWMTGTGAELFQPLGERAQFIALPLDGT</sequence>
<dbReference type="InterPro" id="IPR027417">
    <property type="entry name" value="P-loop_NTPase"/>
</dbReference>
<dbReference type="GO" id="GO:0005737">
    <property type="term" value="C:cytoplasm"/>
    <property type="evidence" value="ECO:0007669"/>
    <property type="project" value="UniProtKB-SubCell"/>
</dbReference>
<dbReference type="InterPro" id="IPR042174">
    <property type="entry name" value="RecF_2"/>
</dbReference>
<dbReference type="PANTHER" id="PTHR32182:SF0">
    <property type="entry name" value="DNA REPLICATION AND REPAIR PROTEIN RECF"/>
    <property type="match status" value="1"/>
</dbReference>
<accession>A8LNL4</accession>
<proteinExistence type="inferred from homology"/>
<dbReference type="NCBIfam" id="TIGR00611">
    <property type="entry name" value="recf"/>
    <property type="match status" value="1"/>
</dbReference>
<organism evidence="12 13">
    <name type="scientific">Dinoroseobacter shibae (strain DSM 16493 / NCIMB 14021 / DFL 12)</name>
    <dbReference type="NCBI Taxonomy" id="398580"/>
    <lineage>
        <taxon>Bacteria</taxon>
        <taxon>Pseudomonadati</taxon>
        <taxon>Pseudomonadota</taxon>
        <taxon>Alphaproteobacteria</taxon>
        <taxon>Rhodobacterales</taxon>
        <taxon>Roseobacteraceae</taxon>
        <taxon>Dinoroseobacter</taxon>
    </lineage>
</organism>
<comment type="function">
    <text evidence="9 10">The RecF protein is involved in DNA metabolism; it is required for DNA replication and normal SOS inducibility. RecF binds preferentially to single-stranded, linear DNA. It also seems to bind ATP.</text>
</comment>
<evidence type="ECO:0000256" key="7">
    <source>
        <dbReference type="ARBA" id="ARBA00022840"/>
    </source>
</evidence>
<dbReference type="PROSITE" id="PS00618">
    <property type="entry name" value="RECF_2"/>
    <property type="match status" value="1"/>
</dbReference>
<dbReference type="PANTHER" id="PTHR32182">
    <property type="entry name" value="DNA REPLICATION AND REPAIR PROTEIN RECF"/>
    <property type="match status" value="1"/>
</dbReference>
<dbReference type="EMBL" id="CP000830">
    <property type="protein sequence ID" value="ABV95108.1"/>
    <property type="molecule type" value="Genomic_DNA"/>
</dbReference>
<evidence type="ECO:0000256" key="6">
    <source>
        <dbReference type="ARBA" id="ARBA00022741"/>
    </source>
</evidence>
<evidence type="ECO:0000313" key="13">
    <source>
        <dbReference type="Proteomes" id="UP000006833"/>
    </source>
</evidence>
<dbReference type="InterPro" id="IPR001238">
    <property type="entry name" value="DNA-binding_RecF"/>
</dbReference>